<sequence length="203" mass="23608">METCYLCGSIDDLTRDHIPPKNLFPSPKPSNLITVWCCRKCNERYSLIDESFRIFTSSVINRSKTGESVWNKKVMQSSFVRSPKLKSATIKSLVPIEEEINGIKVKATGITYPIKKTKSFLVRLTKGFTRHFNPEIDLAGAKFKVYHITPNQQIVDMLHQKFFYVEKGDGVFRMWRMFVKDNVPESVWVYVFYDGLMFMIKVN</sequence>
<dbReference type="Gene3D" id="1.10.30.50">
    <property type="match status" value="1"/>
</dbReference>
<dbReference type="Proteomes" id="UP000228568">
    <property type="component" value="Unassembled WGS sequence"/>
</dbReference>
<gene>
    <name evidence="1" type="ORF">COX81_02305</name>
</gene>
<dbReference type="EMBL" id="PFPK01000026">
    <property type="protein sequence ID" value="PIZ94871.1"/>
    <property type="molecule type" value="Genomic_DNA"/>
</dbReference>
<evidence type="ECO:0000313" key="1">
    <source>
        <dbReference type="EMBL" id="PIZ94871.1"/>
    </source>
</evidence>
<accession>A0A2M7V7W9</accession>
<name>A0A2M7V7W9_9BACT</name>
<proteinExistence type="predicted"/>
<organism evidence="1 2">
    <name type="scientific">Candidatus Magasanikbacteria bacterium CG_4_10_14_0_2_um_filter_37_12</name>
    <dbReference type="NCBI Taxonomy" id="1974637"/>
    <lineage>
        <taxon>Bacteria</taxon>
        <taxon>Candidatus Magasanikiibacteriota</taxon>
    </lineage>
</organism>
<dbReference type="AlphaFoldDB" id="A0A2M7V7W9"/>
<comment type="caution">
    <text evidence="1">The sequence shown here is derived from an EMBL/GenBank/DDBJ whole genome shotgun (WGS) entry which is preliminary data.</text>
</comment>
<evidence type="ECO:0000313" key="2">
    <source>
        <dbReference type="Proteomes" id="UP000228568"/>
    </source>
</evidence>
<reference evidence="2" key="1">
    <citation type="submission" date="2017-09" db="EMBL/GenBank/DDBJ databases">
        <title>Depth-based differentiation of microbial function through sediment-hosted aquifers and enrichment of novel symbionts in the deep terrestrial subsurface.</title>
        <authorList>
            <person name="Probst A.J."/>
            <person name="Ladd B."/>
            <person name="Jarett J.K."/>
            <person name="Geller-Mcgrath D.E."/>
            <person name="Sieber C.M.K."/>
            <person name="Emerson J.B."/>
            <person name="Anantharaman K."/>
            <person name="Thomas B.C."/>
            <person name="Malmstrom R."/>
            <person name="Stieglmeier M."/>
            <person name="Klingl A."/>
            <person name="Woyke T."/>
            <person name="Ryan C.M."/>
            <person name="Banfield J.F."/>
        </authorList>
    </citation>
    <scope>NUCLEOTIDE SEQUENCE [LARGE SCALE GENOMIC DNA]</scope>
</reference>
<protein>
    <submittedName>
        <fullName evidence="1">Uncharacterized protein</fullName>
    </submittedName>
</protein>